<reference evidence="2" key="1">
    <citation type="submission" date="2020-02" db="EMBL/GenBank/DDBJ databases">
        <authorList>
            <person name="Scholz U."/>
            <person name="Mascher M."/>
            <person name="Fiebig A."/>
        </authorList>
    </citation>
    <scope>NUCLEOTIDE SEQUENCE</scope>
</reference>
<keyword evidence="3" id="KW-1185">Reference proteome</keyword>
<sequence>MPGEREAGSNESTALEGFQTAAVGSRRQDREGGRRWSLEGEEKFFRRGGGGNAFRSSLAFRTTLSLKGRHWARGSSCGACADKLWPRRPHERGGDFCHGRGGKGPYFIHA</sequence>
<dbReference type="Proteomes" id="UP000663760">
    <property type="component" value="Chromosome 5"/>
</dbReference>
<name>A0A7I8KEH3_SPIIN</name>
<feature type="region of interest" description="Disordered" evidence="1">
    <location>
        <begin position="1"/>
        <end position="35"/>
    </location>
</feature>
<evidence type="ECO:0000313" key="2">
    <source>
        <dbReference type="EMBL" id="CAA7396053.1"/>
    </source>
</evidence>
<accession>A0A7I8KEH3</accession>
<evidence type="ECO:0000256" key="1">
    <source>
        <dbReference type="SAM" id="MobiDB-lite"/>
    </source>
</evidence>
<gene>
    <name evidence="2" type="ORF">SI8410_05006716</name>
</gene>
<evidence type="ECO:0000313" key="3">
    <source>
        <dbReference type="Proteomes" id="UP000663760"/>
    </source>
</evidence>
<organism evidence="2 3">
    <name type="scientific">Spirodela intermedia</name>
    <name type="common">Intermediate duckweed</name>
    <dbReference type="NCBI Taxonomy" id="51605"/>
    <lineage>
        <taxon>Eukaryota</taxon>
        <taxon>Viridiplantae</taxon>
        <taxon>Streptophyta</taxon>
        <taxon>Embryophyta</taxon>
        <taxon>Tracheophyta</taxon>
        <taxon>Spermatophyta</taxon>
        <taxon>Magnoliopsida</taxon>
        <taxon>Liliopsida</taxon>
        <taxon>Araceae</taxon>
        <taxon>Lemnoideae</taxon>
        <taxon>Spirodela</taxon>
    </lineage>
</organism>
<proteinExistence type="predicted"/>
<protein>
    <submittedName>
        <fullName evidence="2">Uncharacterized protein</fullName>
    </submittedName>
</protein>
<dbReference type="AlphaFoldDB" id="A0A7I8KEH3"/>
<dbReference type="EMBL" id="LR746268">
    <property type="protein sequence ID" value="CAA7396053.1"/>
    <property type="molecule type" value="Genomic_DNA"/>
</dbReference>
<feature type="compositionally biased region" description="Basic and acidic residues" evidence="1">
    <location>
        <begin position="26"/>
        <end position="35"/>
    </location>
</feature>